<dbReference type="Pfam" id="PF00561">
    <property type="entry name" value="Abhydrolase_1"/>
    <property type="match status" value="1"/>
</dbReference>
<dbReference type="InterPro" id="IPR000073">
    <property type="entry name" value="AB_hydrolase_1"/>
</dbReference>
<dbReference type="ESTHER" id="9pezi-a0a2t3akb4">
    <property type="family name" value="Fungal-D14-Strigolactone-R"/>
</dbReference>
<dbReference type="OrthoDB" id="294702at2759"/>
<dbReference type="Proteomes" id="UP000241462">
    <property type="component" value="Unassembled WGS sequence"/>
</dbReference>
<keyword evidence="3" id="KW-1185">Reference proteome</keyword>
<protein>
    <submittedName>
        <fullName evidence="2">Putative valacyclovir hydrolase</fullName>
    </submittedName>
</protein>
<gene>
    <name evidence="2" type="ORF">BD289DRAFT_423129</name>
</gene>
<name>A0A2T3AKB4_9PEZI</name>
<dbReference type="GO" id="GO:0016787">
    <property type="term" value="F:hydrolase activity"/>
    <property type="evidence" value="ECO:0007669"/>
    <property type="project" value="UniProtKB-KW"/>
</dbReference>
<reference evidence="2 3" key="1">
    <citation type="journal article" date="2018" name="Mycol. Prog.">
        <title>Coniella lustricola, a new species from submerged detritus.</title>
        <authorList>
            <person name="Raudabaugh D.B."/>
            <person name="Iturriaga T."/>
            <person name="Carver A."/>
            <person name="Mondo S."/>
            <person name="Pangilinan J."/>
            <person name="Lipzen A."/>
            <person name="He G."/>
            <person name="Amirebrahimi M."/>
            <person name="Grigoriev I.V."/>
            <person name="Miller A.N."/>
        </authorList>
    </citation>
    <scope>NUCLEOTIDE SEQUENCE [LARGE SCALE GENOMIC DNA]</scope>
    <source>
        <strain evidence="2 3">B22-T-1</strain>
    </source>
</reference>
<dbReference type="PANTHER" id="PTHR45763">
    <property type="entry name" value="HYDROLASE, ALPHA/BETA FOLD FAMILY PROTEIN, EXPRESSED-RELATED"/>
    <property type="match status" value="1"/>
</dbReference>
<dbReference type="Gene3D" id="3.40.50.1820">
    <property type="entry name" value="alpha/beta hydrolase"/>
    <property type="match status" value="1"/>
</dbReference>
<evidence type="ECO:0000313" key="2">
    <source>
        <dbReference type="EMBL" id="PSS00992.1"/>
    </source>
</evidence>
<sequence>MDSHVVALPDGRKLDYALAGAEKGIPLVFLHGTPGSYIANADFKAACARKGIKLITFSRPGYGNSSRQRGRKVVDVVADIVALLEHLGLKETLVAGYSGGGPHALACAARLPGCLAVLSIASPAPFGVEGLDWWEGLGKDNITEFAFALQGEAPLAKFLAAERPGMLSATPTQLVENMSSLLPETDSKVLLNNPSVGEEWVTTLAQALQHDVDGWLDDDLAFVDGDQSWGFALDEIKAPVLLWQGYEDKMVPLGQGKWLAANLPADKVEAHLLEGYGHVSIFYQNLDVMLDGLLVAAGQ</sequence>
<evidence type="ECO:0000313" key="3">
    <source>
        <dbReference type="Proteomes" id="UP000241462"/>
    </source>
</evidence>
<dbReference type="InterPro" id="IPR029058">
    <property type="entry name" value="AB_hydrolase_fold"/>
</dbReference>
<dbReference type="AlphaFoldDB" id="A0A2T3AKB4"/>
<accession>A0A2T3AKB4</accession>
<organism evidence="2 3">
    <name type="scientific">Coniella lustricola</name>
    <dbReference type="NCBI Taxonomy" id="2025994"/>
    <lineage>
        <taxon>Eukaryota</taxon>
        <taxon>Fungi</taxon>
        <taxon>Dikarya</taxon>
        <taxon>Ascomycota</taxon>
        <taxon>Pezizomycotina</taxon>
        <taxon>Sordariomycetes</taxon>
        <taxon>Sordariomycetidae</taxon>
        <taxon>Diaporthales</taxon>
        <taxon>Schizoparmaceae</taxon>
        <taxon>Coniella</taxon>
    </lineage>
</organism>
<evidence type="ECO:0000259" key="1">
    <source>
        <dbReference type="Pfam" id="PF00561"/>
    </source>
</evidence>
<dbReference type="EMBL" id="KZ678380">
    <property type="protein sequence ID" value="PSS00992.1"/>
    <property type="molecule type" value="Genomic_DNA"/>
</dbReference>
<feature type="domain" description="AB hydrolase-1" evidence="1">
    <location>
        <begin position="26"/>
        <end position="282"/>
    </location>
</feature>
<keyword evidence="2" id="KW-0378">Hydrolase</keyword>
<proteinExistence type="predicted"/>
<dbReference type="PANTHER" id="PTHR45763:SF46">
    <property type="entry name" value="AB HYDROLASE-1 DOMAIN-CONTAINING PROTEIN"/>
    <property type="match status" value="1"/>
</dbReference>
<dbReference type="SUPFAM" id="SSF53474">
    <property type="entry name" value="alpha/beta-Hydrolases"/>
    <property type="match status" value="1"/>
</dbReference>
<dbReference type="STRING" id="2025994.A0A2T3AKB4"/>
<dbReference type="InParanoid" id="A0A2T3AKB4"/>